<protein>
    <submittedName>
        <fullName evidence="2">Uncharacterized protein</fullName>
    </submittedName>
</protein>
<sequence length="262" mass="29762">MPSFLKKTLELEAEVDLVYRTPLPAPYSDEEVRHLLNKIASNTTVDPLILQVTKKKVIFRKPTDKKPTAILNRKDLDKFNQMSESDCIIMARKIKRRKQELLLIRFVEFNELERFRNLFNCYSANRTPNESSLPPQQPAEEVSTIQCQAADELEMQIPRMPSGRPAIPIRAKKQVAPSENLQETVQKRSQSEPRATKNQGKQHLSSPELYIVKRIKCSKDGGCRENYSKVTIYDITSKASSDISDCSSMSITYSPLPSSAAS</sequence>
<gene>
    <name evidence="2" type="ORF">TcWFU_005902</name>
</gene>
<proteinExistence type="predicted"/>
<evidence type="ECO:0000313" key="2">
    <source>
        <dbReference type="EMBL" id="KAL5112235.1"/>
    </source>
</evidence>
<accession>A0ABR4QRE5</accession>
<dbReference type="Proteomes" id="UP001651158">
    <property type="component" value="Unassembled WGS sequence"/>
</dbReference>
<feature type="region of interest" description="Disordered" evidence="1">
    <location>
        <begin position="172"/>
        <end position="205"/>
    </location>
</feature>
<organism evidence="2 3">
    <name type="scientific">Taenia crassiceps</name>
    <dbReference type="NCBI Taxonomy" id="6207"/>
    <lineage>
        <taxon>Eukaryota</taxon>
        <taxon>Metazoa</taxon>
        <taxon>Spiralia</taxon>
        <taxon>Lophotrochozoa</taxon>
        <taxon>Platyhelminthes</taxon>
        <taxon>Cestoda</taxon>
        <taxon>Eucestoda</taxon>
        <taxon>Cyclophyllidea</taxon>
        <taxon>Taeniidae</taxon>
        <taxon>Taenia</taxon>
    </lineage>
</organism>
<comment type="caution">
    <text evidence="2">The sequence shown here is derived from an EMBL/GenBank/DDBJ whole genome shotgun (WGS) entry which is preliminary data.</text>
</comment>
<evidence type="ECO:0000313" key="3">
    <source>
        <dbReference type="Proteomes" id="UP001651158"/>
    </source>
</evidence>
<feature type="compositionally biased region" description="Polar residues" evidence="1">
    <location>
        <begin position="196"/>
        <end position="205"/>
    </location>
</feature>
<dbReference type="EMBL" id="JAKROA010000001">
    <property type="protein sequence ID" value="KAL5112235.1"/>
    <property type="molecule type" value="Genomic_DNA"/>
</dbReference>
<evidence type="ECO:0000256" key="1">
    <source>
        <dbReference type="SAM" id="MobiDB-lite"/>
    </source>
</evidence>
<name>A0ABR4QRE5_9CEST</name>
<feature type="compositionally biased region" description="Basic and acidic residues" evidence="1">
    <location>
        <begin position="185"/>
        <end position="195"/>
    </location>
</feature>
<keyword evidence="3" id="KW-1185">Reference proteome</keyword>
<reference evidence="2 3" key="1">
    <citation type="journal article" date="2022" name="Front. Cell. Infect. Microbiol.">
        <title>The Genomes of Two Strains of Taenia crassiceps the Animal Model for the Study of Human Cysticercosis.</title>
        <authorList>
            <person name="Bobes R.J."/>
            <person name="Estrada K."/>
            <person name="Rios-Valencia D.G."/>
            <person name="Calderon-Gallegos A."/>
            <person name="de la Torre P."/>
            <person name="Carrero J.C."/>
            <person name="Sanchez-Flores A."/>
            <person name="Laclette J.P."/>
        </authorList>
    </citation>
    <scope>NUCLEOTIDE SEQUENCE [LARGE SCALE GENOMIC DNA]</scope>
    <source>
        <strain evidence="2">WFUcys</strain>
    </source>
</reference>